<proteinExistence type="predicted"/>
<dbReference type="EMBL" id="RCMK01002226">
    <property type="protein sequence ID" value="KAG2883395.1"/>
    <property type="molecule type" value="Genomic_DNA"/>
</dbReference>
<evidence type="ECO:0000313" key="6">
    <source>
        <dbReference type="EMBL" id="RAW26077.1"/>
    </source>
</evidence>
<evidence type="ECO:0000313" key="4">
    <source>
        <dbReference type="EMBL" id="KAG2958587.1"/>
    </source>
</evidence>
<name>A0A329RMW6_9STRA</name>
<evidence type="ECO:0000313" key="2">
    <source>
        <dbReference type="EMBL" id="KAG2878046.1"/>
    </source>
</evidence>
<dbReference type="EMBL" id="RCMG01002128">
    <property type="protein sequence ID" value="KAG2814331.1"/>
    <property type="molecule type" value="Genomic_DNA"/>
</dbReference>
<evidence type="ECO:0000313" key="1">
    <source>
        <dbReference type="EMBL" id="KAG2814331.1"/>
    </source>
</evidence>
<evidence type="ECO:0000313" key="7">
    <source>
        <dbReference type="Proteomes" id="UP000251314"/>
    </source>
</evidence>
<dbReference type="Proteomes" id="UP000760860">
    <property type="component" value="Unassembled WGS sequence"/>
</dbReference>
<keyword evidence="7" id="KW-1185">Reference proteome</keyword>
<sequence>MEQFEAAVEPQTFSQKMSAIVWEILEQHIAHDSPLRKEDGQTPQLKIDVDEENAQQPYVGAQTWLRVLEVYDNDVDYKLIKSCKNTISNKVDDMSEDK</sequence>
<evidence type="ECO:0000313" key="5">
    <source>
        <dbReference type="EMBL" id="KAG3201770.1"/>
    </source>
</evidence>
<comment type="caution">
    <text evidence="6">The sequence shown here is derived from an EMBL/GenBank/DDBJ whole genome shotgun (WGS) entry which is preliminary data.</text>
</comment>
<protein>
    <submittedName>
        <fullName evidence="6">Uncharacterized protein</fullName>
    </submittedName>
</protein>
<gene>
    <name evidence="6" type="ORF">PC110_g17511</name>
    <name evidence="1" type="ORF">PC113_g23330</name>
    <name evidence="2" type="ORF">PC115_g23188</name>
    <name evidence="3" type="ORF">PC117_g26033</name>
    <name evidence="4" type="ORF">PC118_g23448</name>
    <name evidence="5" type="ORF">PC129_g23427</name>
</gene>
<dbReference type="EMBL" id="RCMI01002202">
    <property type="protein sequence ID" value="KAG2878046.1"/>
    <property type="molecule type" value="Genomic_DNA"/>
</dbReference>
<accession>A0A329RMW6</accession>
<dbReference type="Proteomes" id="UP000697107">
    <property type="component" value="Unassembled WGS sequence"/>
</dbReference>
<dbReference type="AlphaFoldDB" id="A0A329RMW6"/>
<dbReference type="Proteomes" id="UP000736787">
    <property type="component" value="Unassembled WGS sequence"/>
</dbReference>
<reference evidence="6 7" key="1">
    <citation type="submission" date="2018-01" db="EMBL/GenBank/DDBJ databases">
        <title>Draft genome of the strawberry crown rot pathogen Phytophthora cactorum.</title>
        <authorList>
            <person name="Armitage A.D."/>
            <person name="Lysoe E."/>
            <person name="Nellist C.F."/>
            <person name="Harrison R.J."/>
            <person name="Brurberg M.B."/>
        </authorList>
    </citation>
    <scope>NUCLEOTIDE SEQUENCE [LARGE SCALE GENOMIC DNA]</scope>
    <source>
        <strain evidence="6 7">10300</strain>
    </source>
</reference>
<dbReference type="EMBL" id="RCML01002211">
    <property type="protein sequence ID" value="KAG2958587.1"/>
    <property type="molecule type" value="Genomic_DNA"/>
</dbReference>
<reference evidence="1" key="2">
    <citation type="submission" date="2018-10" db="EMBL/GenBank/DDBJ databases">
        <title>Effector identification in a new, highly contiguous assembly of the strawberry crown rot pathogen Phytophthora cactorum.</title>
        <authorList>
            <person name="Armitage A.D."/>
            <person name="Nellist C.F."/>
            <person name="Bates H."/>
            <person name="Vickerstaff R.J."/>
            <person name="Harrison R.J."/>
        </authorList>
    </citation>
    <scope>NUCLEOTIDE SEQUENCE</scope>
    <source>
        <strain evidence="1">15-7</strain>
        <strain evidence="2">4032</strain>
        <strain evidence="3">4040</strain>
        <strain evidence="4">P415</strain>
        <strain evidence="5">P421</strain>
    </source>
</reference>
<dbReference type="Proteomes" id="UP000251314">
    <property type="component" value="Unassembled WGS sequence"/>
</dbReference>
<organism evidence="6 7">
    <name type="scientific">Phytophthora cactorum</name>
    <dbReference type="NCBI Taxonomy" id="29920"/>
    <lineage>
        <taxon>Eukaryota</taxon>
        <taxon>Sar</taxon>
        <taxon>Stramenopiles</taxon>
        <taxon>Oomycota</taxon>
        <taxon>Peronosporomycetes</taxon>
        <taxon>Peronosporales</taxon>
        <taxon>Peronosporaceae</taxon>
        <taxon>Phytophthora</taxon>
    </lineage>
</organism>
<dbReference type="EMBL" id="RCMV01002660">
    <property type="protein sequence ID" value="KAG3201770.1"/>
    <property type="molecule type" value="Genomic_DNA"/>
</dbReference>
<dbReference type="EMBL" id="MJFZ01000683">
    <property type="protein sequence ID" value="RAW26077.1"/>
    <property type="molecule type" value="Genomic_DNA"/>
</dbReference>
<evidence type="ECO:0000313" key="3">
    <source>
        <dbReference type="EMBL" id="KAG2883395.1"/>
    </source>
</evidence>
<dbReference type="VEuPathDB" id="FungiDB:PC110_g17511"/>
<dbReference type="Proteomes" id="UP000774804">
    <property type="component" value="Unassembled WGS sequence"/>
</dbReference>
<dbReference type="Proteomes" id="UP000735874">
    <property type="component" value="Unassembled WGS sequence"/>
</dbReference>